<keyword evidence="15" id="KW-1185">Reference proteome</keyword>
<dbReference type="FunFam" id="3.40.50.300:FF:000225">
    <property type="entry name" value="Thymidylate kinase"/>
    <property type="match status" value="1"/>
</dbReference>
<dbReference type="CDD" id="cd01672">
    <property type="entry name" value="TMPK"/>
    <property type="match status" value="1"/>
</dbReference>
<sequence length="217" mass="23104">MGGIHLALHVTARFITLEGGEGVGKSTQLRLLAELLEERGIACVATREPGGSPGAELVRQVLLGGDVDRWSAGPEALLFAAARGDHVEKTIRPAIERGAWVICDRFVDSSRAYQGIAGQLGDDAIMAMHAIGSGGLLPDRTIVLSLSADEARQRARARDADGGDRFEQKDHAYHKAVVDAFESIAAGESNRVRLVDATGDVAKVHRRIVAELADLLP</sequence>
<keyword evidence="7 12" id="KW-0418">Kinase</keyword>
<evidence type="ECO:0000313" key="15">
    <source>
        <dbReference type="Proteomes" id="UP000321129"/>
    </source>
</evidence>
<dbReference type="GO" id="GO:0006233">
    <property type="term" value="P:dTDP biosynthetic process"/>
    <property type="evidence" value="ECO:0007669"/>
    <property type="project" value="InterPro"/>
</dbReference>
<dbReference type="PANTHER" id="PTHR10344">
    <property type="entry name" value="THYMIDYLATE KINASE"/>
    <property type="match status" value="1"/>
</dbReference>
<dbReference type="PANTHER" id="PTHR10344:SF4">
    <property type="entry name" value="UMP-CMP KINASE 2, MITOCHONDRIAL"/>
    <property type="match status" value="1"/>
</dbReference>
<evidence type="ECO:0000256" key="8">
    <source>
        <dbReference type="ARBA" id="ARBA00022840"/>
    </source>
</evidence>
<keyword evidence="5 12" id="KW-0545">Nucleotide biosynthesis</keyword>
<gene>
    <name evidence="12" type="primary">tmk</name>
    <name evidence="14" type="ORF">FSZ31_09620</name>
</gene>
<evidence type="ECO:0000256" key="5">
    <source>
        <dbReference type="ARBA" id="ARBA00022727"/>
    </source>
</evidence>
<feature type="binding site" evidence="12">
    <location>
        <begin position="19"/>
        <end position="26"/>
    </location>
    <ligand>
        <name>ATP</name>
        <dbReference type="ChEBI" id="CHEBI:30616"/>
    </ligand>
</feature>
<dbReference type="GO" id="GO:0005524">
    <property type="term" value="F:ATP binding"/>
    <property type="evidence" value="ECO:0007669"/>
    <property type="project" value="UniProtKB-UniRule"/>
</dbReference>
<dbReference type="Gene3D" id="3.40.50.300">
    <property type="entry name" value="P-loop containing nucleotide triphosphate hydrolases"/>
    <property type="match status" value="1"/>
</dbReference>
<comment type="function">
    <text evidence="11 12">Phosphorylation of dTMP to form dTDP in both de novo and salvage pathways of dTTP synthesis.</text>
</comment>
<dbReference type="GO" id="GO:0004798">
    <property type="term" value="F:dTMP kinase activity"/>
    <property type="evidence" value="ECO:0007669"/>
    <property type="project" value="UniProtKB-UniRule"/>
</dbReference>
<dbReference type="SUPFAM" id="SSF52540">
    <property type="entry name" value="P-loop containing nucleoside triphosphate hydrolases"/>
    <property type="match status" value="1"/>
</dbReference>
<evidence type="ECO:0000256" key="7">
    <source>
        <dbReference type="ARBA" id="ARBA00022777"/>
    </source>
</evidence>
<dbReference type="OrthoDB" id="9774907at2"/>
<evidence type="ECO:0000256" key="11">
    <source>
        <dbReference type="ARBA" id="ARBA00057735"/>
    </source>
</evidence>
<dbReference type="EMBL" id="VOPY01000002">
    <property type="protein sequence ID" value="TXC69168.1"/>
    <property type="molecule type" value="Genomic_DNA"/>
</dbReference>
<proteinExistence type="inferred from homology"/>
<evidence type="ECO:0000256" key="12">
    <source>
        <dbReference type="HAMAP-Rule" id="MF_00165"/>
    </source>
</evidence>
<evidence type="ECO:0000256" key="9">
    <source>
        <dbReference type="ARBA" id="ARBA00029962"/>
    </source>
</evidence>
<dbReference type="GO" id="GO:0006227">
    <property type="term" value="P:dUDP biosynthetic process"/>
    <property type="evidence" value="ECO:0007669"/>
    <property type="project" value="TreeGrafter"/>
</dbReference>
<evidence type="ECO:0000256" key="1">
    <source>
        <dbReference type="ARBA" id="ARBA00009776"/>
    </source>
</evidence>
<name>A0A5C6UBI4_9SPHN</name>
<dbReference type="InterPro" id="IPR018095">
    <property type="entry name" value="Thymidylate_kin_CS"/>
</dbReference>
<dbReference type="AlphaFoldDB" id="A0A5C6UBI4"/>
<dbReference type="EC" id="2.7.4.9" evidence="2 12"/>
<dbReference type="GO" id="GO:0005829">
    <property type="term" value="C:cytosol"/>
    <property type="evidence" value="ECO:0007669"/>
    <property type="project" value="TreeGrafter"/>
</dbReference>
<dbReference type="Proteomes" id="UP000321129">
    <property type="component" value="Unassembled WGS sequence"/>
</dbReference>
<evidence type="ECO:0000256" key="3">
    <source>
        <dbReference type="ARBA" id="ARBA00017144"/>
    </source>
</evidence>
<dbReference type="InterPro" id="IPR018094">
    <property type="entry name" value="Thymidylate_kinase"/>
</dbReference>
<protein>
    <recommendedName>
        <fullName evidence="3 12">Thymidylate kinase</fullName>
        <ecNumber evidence="2 12">2.7.4.9</ecNumber>
    </recommendedName>
    <alternativeName>
        <fullName evidence="9 12">dTMP kinase</fullName>
    </alternativeName>
</protein>
<accession>A0A5C6UBI4</accession>
<reference evidence="14 15" key="1">
    <citation type="submission" date="2019-08" db="EMBL/GenBank/DDBJ databases">
        <title>Sphingorhabdus soil sp. nov., isolated from arctic soil.</title>
        <authorList>
            <person name="Liu Y."/>
        </authorList>
    </citation>
    <scope>NUCLEOTIDE SEQUENCE [LARGE SCALE GENOMIC DNA]</scope>
    <source>
        <strain evidence="14 15">D-2Q-5-6</strain>
    </source>
</reference>
<dbReference type="HAMAP" id="MF_00165">
    <property type="entry name" value="Thymidylate_kinase"/>
    <property type="match status" value="1"/>
</dbReference>
<evidence type="ECO:0000256" key="2">
    <source>
        <dbReference type="ARBA" id="ARBA00012980"/>
    </source>
</evidence>
<comment type="caution">
    <text evidence="14">The sequence shown here is derived from an EMBL/GenBank/DDBJ whole genome shotgun (WGS) entry which is preliminary data.</text>
</comment>
<dbReference type="RefSeq" id="WP_147123122.1">
    <property type="nucleotide sequence ID" value="NZ_VOPY01000002.1"/>
</dbReference>
<keyword evidence="8 12" id="KW-0067">ATP-binding</keyword>
<comment type="catalytic activity">
    <reaction evidence="10 12">
        <text>dTMP + ATP = dTDP + ADP</text>
        <dbReference type="Rhea" id="RHEA:13517"/>
        <dbReference type="ChEBI" id="CHEBI:30616"/>
        <dbReference type="ChEBI" id="CHEBI:58369"/>
        <dbReference type="ChEBI" id="CHEBI:63528"/>
        <dbReference type="ChEBI" id="CHEBI:456216"/>
        <dbReference type="EC" id="2.7.4.9"/>
    </reaction>
</comment>
<evidence type="ECO:0000256" key="4">
    <source>
        <dbReference type="ARBA" id="ARBA00022679"/>
    </source>
</evidence>
<dbReference type="InterPro" id="IPR027417">
    <property type="entry name" value="P-loop_NTPase"/>
</dbReference>
<dbReference type="NCBIfam" id="TIGR00041">
    <property type="entry name" value="DTMP_kinase"/>
    <property type="match status" value="1"/>
</dbReference>
<comment type="similarity">
    <text evidence="1 12">Belongs to the thymidylate kinase family.</text>
</comment>
<dbReference type="GO" id="GO:0006235">
    <property type="term" value="P:dTTP biosynthetic process"/>
    <property type="evidence" value="ECO:0007669"/>
    <property type="project" value="UniProtKB-UniRule"/>
</dbReference>
<dbReference type="InterPro" id="IPR039430">
    <property type="entry name" value="Thymidylate_kin-like_dom"/>
</dbReference>
<feature type="domain" description="Thymidylate kinase-like" evidence="13">
    <location>
        <begin position="17"/>
        <end position="208"/>
    </location>
</feature>
<evidence type="ECO:0000256" key="10">
    <source>
        <dbReference type="ARBA" id="ARBA00048743"/>
    </source>
</evidence>
<evidence type="ECO:0000256" key="6">
    <source>
        <dbReference type="ARBA" id="ARBA00022741"/>
    </source>
</evidence>
<dbReference type="PROSITE" id="PS01331">
    <property type="entry name" value="THYMIDYLATE_KINASE"/>
    <property type="match status" value="1"/>
</dbReference>
<keyword evidence="6 12" id="KW-0547">Nucleotide-binding</keyword>
<organism evidence="14 15">
    <name type="scientific">Flavisphingopyxis soli</name>
    <dbReference type="NCBI Taxonomy" id="2601267"/>
    <lineage>
        <taxon>Bacteria</taxon>
        <taxon>Pseudomonadati</taxon>
        <taxon>Pseudomonadota</taxon>
        <taxon>Alphaproteobacteria</taxon>
        <taxon>Sphingomonadales</taxon>
        <taxon>Sphingopyxidaceae</taxon>
        <taxon>Flavisphingopyxis</taxon>
    </lineage>
</organism>
<evidence type="ECO:0000259" key="13">
    <source>
        <dbReference type="Pfam" id="PF02223"/>
    </source>
</evidence>
<dbReference type="Pfam" id="PF02223">
    <property type="entry name" value="Thymidylate_kin"/>
    <property type="match status" value="1"/>
</dbReference>
<keyword evidence="4 12" id="KW-0808">Transferase</keyword>
<evidence type="ECO:0000313" key="14">
    <source>
        <dbReference type="EMBL" id="TXC69168.1"/>
    </source>
</evidence>